<proteinExistence type="predicted"/>
<keyword evidence="3" id="KW-1185">Reference proteome</keyword>
<dbReference type="EMBL" id="VJZC01000481">
    <property type="protein sequence ID" value="MPY62915.1"/>
    <property type="molecule type" value="Genomic_DNA"/>
</dbReference>
<evidence type="ECO:0000313" key="3">
    <source>
        <dbReference type="Proteomes" id="UP000400924"/>
    </source>
</evidence>
<protein>
    <submittedName>
        <fullName evidence="2">Uncharacterized protein</fullName>
    </submittedName>
</protein>
<comment type="caution">
    <text evidence="2">The sequence shown here is derived from an EMBL/GenBank/DDBJ whole genome shotgun (WGS) entry which is preliminary data.</text>
</comment>
<accession>A0A5N8XW47</accession>
<dbReference type="OrthoDB" id="4137465at2"/>
<evidence type="ECO:0000313" key="2">
    <source>
        <dbReference type="EMBL" id="MPY62915.1"/>
    </source>
</evidence>
<gene>
    <name evidence="2" type="ORF">FNH08_38915</name>
</gene>
<dbReference type="Proteomes" id="UP000400924">
    <property type="component" value="Unassembled WGS sequence"/>
</dbReference>
<reference evidence="2 3" key="1">
    <citation type="submission" date="2019-07" db="EMBL/GenBank/DDBJ databases">
        <title>New species of Amycolatopsis and Streptomyces.</title>
        <authorList>
            <person name="Duangmal K."/>
            <person name="Teo W.F.A."/>
            <person name="Lipun K."/>
        </authorList>
    </citation>
    <scope>NUCLEOTIDE SEQUENCE [LARGE SCALE GENOMIC DNA]</scope>
    <source>
        <strain evidence="2 3">NBRC 106415</strain>
    </source>
</reference>
<feature type="region of interest" description="Disordered" evidence="1">
    <location>
        <begin position="237"/>
        <end position="271"/>
    </location>
</feature>
<name>A0A5N8XW47_9ACTN</name>
<dbReference type="AlphaFoldDB" id="A0A5N8XW47"/>
<evidence type="ECO:0000256" key="1">
    <source>
        <dbReference type="SAM" id="MobiDB-lite"/>
    </source>
</evidence>
<dbReference type="RefSeq" id="WP_152776245.1">
    <property type="nucleotide sequence ID" value="NZ_VJZC01000481.1"/>
</dbReference>
<sequence length="271" mass="29794">MRSELDRGIGHYMASVAEHLLAEGLPVSSIAVYSDFTDETQSRHQKDVEGAIYFTSRFETALLGGPGTAQLHWCAVSGWCLVLVPDSSSAEGRTFRWLGEGLWPVREAVARFVLTMRADPRSKSSERPVYRSPGTDLEDLAGRLRKFVPEPDSPGEDDYLYRFARRLSETYRDRIGRALLAPQQGRVQVVLASGELEALRLVSDFVEATEVASEGGSRALPPGPGSLAHLLANDLTRRGQHSGNPQDAADTYRQAQDRAISDRNSLQGLPN</sequence>
<organism evidence="2 3">
    <name type="scientific">Streptomyces spongiae</name>
    <dbReference type="NCBI Taxonomy" id="565072"/>
    <lineage>
        <taxon>Bacteria</taxon>
        <taxon>Bacillati</taxon>
        <taxon>Actinomycetota</taxon>
        <taxon>Actinomycetes</taxon>
        <taxon>Kitasatosporales</taxon>
        <taxon>Streptomycetaceae</taxon>
        <taxon>Streptomyces</taxon>
    </lineage>
</organism>
<feature type="compositionally biased region" description="Polar residues" evidence="1">
    <location>
        <begin position="262"/>
        <end position="271"/>
    </location>
</feature>